<feature type="non-terminal residue" evidence="1">
    <location>
        <position position="45"/>
    </location>
</feature>
<protein>
    <submittedName>
        <fullName evidence="1">Uncharacterized protein</fullName>
    </submittedName>
</protein>
<accession>X1V843</accession>
<gene>
    <name evidence="1" type="ORF">S12H4_45399</name>
</gene>
<proteinExistence type="predicted"/>
<name>X1V843_9ZZZZ</name>
<reference evidence="1" key="1">
    <citation type="journal article" date="2014" name="Front. Microbiol.">
        <title>High frequency of phylogenetically diverse reductive dehalogenase-homologous genes in deep subseafloor sedimentary metagenomes.</title>
        <authorList>
            <person name="Kawai M."/>
            <person name="Futagami T."/>
            <person name="Toyoda A."/>
            <person name="Takaki Y."/>
            <person name="Nishi S."/>
            <person name="Hori S."/>
            <person name="Arai W."/>
            <person name="Tsubouchi T."/>
            <person name="Morono Y."/>
            <person name="Uchiyama I."/>
            <person name="Ito T."/>
            <person name="Fujiyama A."/>
            <person name="Inagaki F."/>
            <person name="Takami H."/>
        </authorList>
    </citation>
    <scope>NUCLEOTIDE SEQUENCE</scope>
    <source>
        <strain evidence="1">Expedition CK06-06</strain>
    </source>
</reference>
<evidence type="ECO:0000313" key="1">
    <source>
        <dbReference type="EMBL" id="GAJ08861.1"/>
    </source>
</evidence>
<comment type="caution">
    <text evidence="1">The sequence shown here is derived from an EMBL/GenBank/DDBJ whole genome shotgun (WGS) entry which is preliminary data.</text>
</comment>
<dbReference type="EMBL" id="BARW01028067">
    <property type="protein sequence ID" value="GAJ08861.1"/>
    <property type="molecule type" value="Genomic_DNA"/>
</dbReference>
<organism evidence="1">
    <name type="scientific">marine sediment metagenome</name>
    <dbReference type="NCBI Taxonomy" id="412755"/>
    <lineage>
        <taxon>unclassified sequences</taxon>
        <taxon>metagenomes</taxon>
        <taxon>ecological metagenomes</taxon>
    </lineage>
</organism>
<dbReference type="AlphaFoldDB" id="X1V843"/>
<sequence length="45" mass="5143">MRKLLMLDPEFSPGSEHSAHALMMNNTPKAWTYDSELYLMKAGTK</sequence>